<evidence type="ECO:0000259" key="2">
    <source>
        <dbReference type="Pfam" id="PF00534"/>
    </source>
</evidence>
<dbReference type="PANTHER" id="PTHR46401">
    <property type="entry name" value="GLYCOSYLTRANSFERASE WBBK-RELATED"/>
    <property type="match status" value="1"/>
</dbReference>
<dbReference type="Gene3D" id="3.40.50.2000">
    <property type="entry name" value="Glycogen Phosphorylase B"/>
    <property type="match status" value="1"/>
</dbReference>
<dbReference type="Proteomes" id="UP001597049">
    <property type="component" value="Unassembled WGS sequence"/>
</dbReference>
<dbReference type="InterPro" id="IPR001296">
    <property type="entry name" value="Glyco_trans_1"/>
</dbReference>
<name>A0ABW3GLV1_9FLAO</name>
<organism evidence="3 4">
    <name type="scientific">Psychroflexus salinarum</name>
    <dbReference type="NCBI Taxonomy" id="546024"/>
    <lineage>
        <taxon>Bacteria</taxon>
        <taxon>Pseudomonadati</taxon>
        <taxon>Bacteroidota</taxon>
        <taxon>Flavobacteriia</taxon>
        <taxon>Flavobacteriales</taxon>
        <taxon>Flavobacteriaceae</taxon>
        <taxon>Psychroflexus</taxon>
    </lineage>
</organism>
<dbReference type="RefSeq" id="WP_379656930.1">
    <property type="nucleotide sequence ID" value="NZ_JBHTIV010000005.1"/>
</dbReference>
<dbReference type="GO" id="GO:0016757">
    <property type="term" value="F:glycosyltransferase activity"/>
    <property type="evidence" value="ECO:0007669"/>
    <property type="project" value="UniProtKB-KW"/>
</dbReference>
<dbReference type="SUPFAM" id="SSF53756">
    <property type="entry name" value="UDP-Glycosyltransferase/glycogen phosphorylase"/>
    <property type="match status" value="1"/>
</dbReference>
<dbReference type="EMBL" id="JBHTIV010000005">
    <property type="protein sequence ID" value="MFD0931599.1"/>
    <property type="molecule type" value="Genomic_DNA"/>
</dbReference>
<evidence type="ECO:0000313" key="4">
    <source>
        <dbReference type="Proteomes" id="UP001597049"/>
    </source>
</evidence>
<evidence type="ECO:0000256" key="1">
    <source>
        <dbReference type="ARBA" id="ARBA00022679"/>
    </source>
</evidence>
<reference evidence="4" key="1">
    <citation type="journal article" date="2019" name="Int. J. Syst. Evol. Microbiol.">
        <title>The Global Catalogue of Microorganisms (GCM) 10K type strain sequencing project: providing services to taxonomists for standard genome sequencing and annotation.</title>
        <authorList>
            <consortium name="The Broad Institute Genomics Platform"/>
            <consortium name="The Broad Institute Genome Sequencing Center for Infectious Disease"/>
            <person name="Wu L."/>
            <person name="Ma J."/>
        </authorList>
    </citation>
    <scope>NUCLEOTIDE SEQUENCE [LARGE SCALE GENOMIC DNA]</scope>
    <source>
        <strain evidence="4">CCUG 56752</strain>
    </source>
</reference>
<feature type="domain" description="Glycosyl transferase family 1" evidence="2">
    <location>
        <begin position="136"/>
        <end position="289"/>
    </location>
</feature>
<protein>
    <submittedName>
        <fullName evidence="3">Glycosyltransferase</fullName>
        <ecNumber evidence="3">2.4.-.-</ecNumber>
    </submittedName>
</protein>
<sequence length="305" mass="35398">MKVHYLLDERIRNNHSKIINNEVTYLNPSLLQRHNFYVKNRTSFSKVLCFGNLAPSLKLDVEVYTYFHQRIFLNVPESFSIKQSFNFKLKSYLFRYFLRNTNYILLQTESVKEELLKKINHIKSDKVLVVPFYQNMQNQNLKKIKNSFLYVSSGSPHKNHDLLLNAFKTFYDIHKKGVLTVTIDSMHTNLFEKVKNLIKMGYPIVNIGLVSRQELASYYSQAEYIIYPSLSESFGLGILEGLDTNCKIIGSNLPYLHAVCGPTMSFNPYSVSEIADCFAIAINNNMKKTRQKVFNEIDSLISLLK</sequence>
<keyword evidence="4" id="KW-1185">Reference proteome</keyword>
<keyword evidence="1 3" id="KW-0808">Transferase</keyword>
<dbReference type="Pfam" id="PF00534">
    <property type="entry name" value="Glycos_transf_1"/>
    <property type="match status" value="1"/>
</dbReference>
<comment type="caution">
    <text evidence="3">The sequence shown here is derived from an EMBL/GenBank/DDBJ whole genome shotgun (WGS) entry which is preliminary data.</text>
</comment>
<keyword evidence="3" id="KW-0328">Glycosyltransferase</keyword>
<dbReference type="PANTHER" id="PTHR46401:SF2">
    <property type="entry name" value="GLYCOSYLTRANSFERASE WBBK-RELATED"/>
    <property type="match status" value="1"/>
</dbReference>
<evidence type="ECO:0000313" key="3">
    <source>
        <dbReference type="EMBL" id="MFD0931599.1"/>
    </source>
</evidence>
<gene>
    <name evidence="3" type="ORF">ACFQ0R_03200</name>
</gene>
<dbReference type="EC" id="2.4.-.-" evidence="3"/>
<accession>A0ABW3GLV1</accession>
<proteinExistence type="predicted"/>